<keyword evidence="4" id="KW-0249">Electron transport</keyword>
<dbReference type="SUPFAM" id="SSF46626">
    <property type="entry name" value="Cytochrome c"/>
    <property type="match status" value="2"/>
</dbReference>
<keyword evidence="3 6" id="KW-0479">Metal-binding</keyword>
<dbReference type="InterPro" id="IPR050597">
    <property type="entry name" value="Cytochrome_c_Oxidase_Subunit"/>
</dbReference>
<dbReference type="Pfam" id="PF00034">
    <property type="entry name" value="Cytochrom_C"/>
    <property type="match status" value="2"/>
</dbReference>
<evidence type="ECO:0000256" key="6">
    <source>
        <dbReference type="PROSITE-ProRule" id="PRU00433"/>
    </source>
</evidence>
<evidence type="ECO:0000256" key="3">
    <source>
        <dbReference type="ARBA" id="ARBA00022723"/>
    </source>
</evidence>
<evidence type="ECO:0000256" key="2">
    <source>
        <dbReference type="ARBA" id="ARBA00022617"/>
    </source>
</evidence>
<sequence length="273" mass="30535">MIYLSIKNRPAKATDSVIKKTIPLLIALVTLGSSLLIPVQTQANSEAIDAVVKEALELTPDLESGKKLYSTCALCHTPEGWGTPGGRFPQIASQHKSVILKQLADIHNNNRDNPTMYPFSEKIFAQGPQALADVSAYIEKLPMVPNNSVGIGKNLAEGEKLYKDNCTTCHGEAGEGDAAEFYPRIHGQHYQYILRQMLWIKKGKRRNADKKMVKQIEGFSFRDLRVISDYVSRLQPDKNLLADRMDWRNPDFRAGFISAPKVQQELVPEKADK</sequence>
<dbReference type="GO" id="GO:0009055">
    <property type="term" value="F:electron transfer activity"/>
    <property type="evidence" value="ECO:0007669"/>
    <property type="project" value="InterPro"/>
</dbReference>
<keyword evidence="1" id="KW-0813">Transport</keyword>
<evidence type="ECO:0000313" key="8">
    <source>
        <dbReference type="EMBL" id="CAA6827125.1"/>
    </source>
</evidence>
<reference evidence="8" key="1">
    <citation type="submission" date="2020-01" db="EMBL/GenBank/DDBJ databases">
        <authorList>
            <person name="Meier V. D."/>
            <person name="Meier V D."/>
        </authorList>
    </citation>
    <scope>NUCLEOTIDE SEQUENCE</scope>
    <source>
        <strain evidence="8">HLG_WM_MAG_07</strain>
    </source>
</reference>
<evidence type="ECO:0000259" key="7">
    <source>
        <dbReference type="PROSITE" id="PS51007"/>
    </source>
</evidence>
<evidence type="ECO:0000256" key="4">
    <source>
        <dbReference type="ARBA" id="ARBA00022982"/>
    </source>
</evidence>
<dbReference type="InterPro" id="IPR036909">
    <property type="entry name" value="Cyt_c-like_dom_sf"/>
</dbReference>
<dbReference type="EMBL" id="CACVAY010000139">
    <property type="protein sequence ID" value="CAA6827125.1"/>
    <property type="molecule type" value="Genomic_DNA"/>
</dbReference>
<organism evidence="8">
    <name type="scientific">uncultured Thiotrichaceae bacterium</name>
    <dbReference type="NCBI Taxonomy" id="298394"/>
    <lineage>
        <taxon>Bacteria</taxon>
        <taxon>Pseudomonadati</taxon>
        <taxon>Pseudomonadota</taxon>
        <taxon>Gammaproteobacteria</taxon>
        <taxon>Thiotrichales</taxon>
        <taxon>Thiotrichaceae</taxon>
        <taxon>environmental samples</taxon>
    </lineage>
</organism>
<dbReference type="GO" id="GO:0046872">
    <property type="term" value="F:metal ion binding"/>
    <property type="evidence" value="ECO:0007669"/>
    <property type="project" value="UniProtKB-KW"/>
</dbReference>
<feature type="domain" description="Cytochrome c" evidence="7">
    <location>
        <begin position="153"/>
        <end position="235"/>
    </location>
</feature>
<accession>A0A6S6U5X1</accession>
<keyword evidence="2 6" id="KW-0349">Heme</keyword>
<evidence type="ECO:0000256" key="1">
    <source>
        <dbReference type="ARBA" id="ARBA00022448"/>
    </source>
</evidence>
<gene>
    <name evidence="8" type="ORF">HELGO_WM8352</name>
</gene>
<dbReference type="Gene3D" id="1.10.760.10">
    <property type="entry name" value="Cytochrome c-like domain"/>
    <property type="match status" value="2"/>
</dbReference>
<dbReference type="AlphaFoldDB" id="A0A6S6U5X1"/>
<name>A0A6S6U5X1_9GAMM</name>
<feature type="domain" description="Cytochrome c" evidence="7">
    <location>
        <begin position="60"/>
        <end position="142"/>
    </location>
</feature>
<proteinExistence type="predicted"/>
<dbReference type="GO" id="GO:0020037">
    <property type="term" value="F:heme binding"/>
    <property type="evidence" value="ECO:0007669"/>
    <property type="project" value="InterPro"/>
</dbReference>
<keyword evidence="5 6" id="KW-0408">Iron</keyword>
<dbReference type="PROSITE" id="PS51007">
    <property type="entry name" value="CYTC"/>
    <property type="match status" value="2"/>
</dbReference>
<protein>
    <submittedName>
        <fullName evidence="8">Cytochrome C</fullName>
    </submittedName>
</protein>
<evidence type="ECO:0000256" key="5">
    <source>
        <dbReference type="ARBA" id="ARBA00023004"/>
    </source>
</evidence>
<dbReference type="InterPro" id="IPR009056">
    <property type="entry name" value="Cyt_c-like_dom"/>
</dbReference>
<dbReference type="PANTHER" id="PTHR33751:SF9">
    <property type="entry name" value="CYTOCHROME C4"/>
    <property type="match status" value="1"/>
</dbReference>
<dbReference type="PANTHER" id="PTHR33751">
    <property type="entry name" value="CBB3-TYPE CYTOCHROME C OXIDASE SUBUNIT FIXP"/>
    <property type="match status" value="1"/>
</dbReference>